<dbReference type="GO" id="GO:0005829">
    <property type="term" value="C:cytosol"/>
    <property type="evidence" value="ECO:0007669"/>
    <property type="project" value="TreeGrafter"/>
</dbReference>
<evidence type="ECO:0000256" key="2">
    <source>
        <dbReference type="ARBA" id="ARBA00005752"/>
    </source>
</evidence>
<dbReference type="EMBL" id="BNJK01000001">
    <property type="protein sequence ID" value="GHO95666.1"/>
    <property type="molecule type" value="Genomic_DNA"/>
</dbReference>
<dbReference type="EC" id="6.3.5.4" evidence="3"/>
<dbReference type="CDD" id="cd00712">
    <property type="entry name" value="AsnB"/>
    <property type="match status" value="1"/>
</dbReference>
<evidence type="ECO:0000313" key="13">
    <source>
        <dbReference type="EMBL" id="GHO95666.1"/>
    </source>
</evidence>
<dbReference type="AlphaFoldDB" id="A0A8J3IJI3"/>
<dbReference type="Pfam" id="PF13537">
    <property type="entry name" value="GATase_7"/>
    <property type="match status" value="1"/>
</dbReference>
<keyword evidence="6 9" id="KW-0061">Asparagine biosynthesis</keyword>
<evidence type="ECO:0000256" key="8">
    <source>
        <dbReference type="ARBA" id="ARBA00048741"/>
    </source>
</evidence>
<name>A0A8J3IJI3_9CHLR</name>
<dbReference type="InterPro" id="IPR051786">
    <property type="entry name" value="ASN_synthetase/amidase"/>
</dbReference>
<evidence type="ECO:0000256" key="4">
    <source>
        <dbReference type="ARBA" id="ARBA00022741"/>
    </source>
</evidence>
<evidence type="ECO:0000256" key="11">
    <source>
        <dbReference type="PIRSR" id="PIRSR001589-3"/>
    </source>
</evidence>
<comment type="caution">
    <text evidence="13">The sequence shown here is derived from an EMBL/GenBank/DDBJ whole genome shotgun (WGS) entry which is preliminary data.</text>
</comment>
<dbReference type="InterPro" id="IPR006426">
    <property type="entry name" value="Asn_synth_AEB"/>
</dbReference>
<dbReference type="InterPro" id="IPR017932">
    <property type="entry name" value="GATase_2_dom"/>
</dbReference>
<keyword evidence="7 9" id="KW-0315">Glutamine amidotransferase</keyword>
<feature type="binding site" evidence="10">
    <location>
        <position position="101"/>
    </location>
    <ligand>
        <name>L-glutamine</name>
        <dbReference type="ChEBI" id="CHEBI:58359"/>
    </ligand>
</feature>
<dbReference type="GO" id="GO:0004066">
    <property type="term" value="F:asparagine synthase (glutamine-hydrolyzing) activity"/>
    <property type="evidence" value="ECO:0007669"/>
    <property type="project" value="UniProtKB-EC"/>
</dbReference>
<evidence type="ECO:0000259" key="12">
    <source>
        <dbReference type="PROSITE" id="PS51278"/>
    </source>
</evidence>
<comment type="pathway">
    <text evidence="1">Amino-acid biosynthesis; L-asparagine biosynthesis; L-asparagine from L-aspartate (L-Gln route): step 1/1.</text>
</comment>
<feature type="binding site" evidence="10">
    <location>
        <position position="298"/>
    </location>
    <ligand>
        <name>ATP</name>
        <dbReference type="ChEBI" id="CHEBI:30616"/>
    </ligand>
</feature>
<gene>
    <name evidence="13" type="ORF">KSF_057140</name>
</gene>
<dbReference type="Gene3D" id="3.40.50.620">
    <property type="entry name" value="HUPs"/>
    <property type="match status" value="1"/>
</dbReference>
<dbReference type="PROSITE" id="PS51278">
    <property type="entry name" value="GATASE_TYPE_2"/>
    <property type="match status" value="1"/>
</dbReference>
<dbReference type="PANTHER" id="PTHR43284:SF1">
    <property type="entry name" value="ASPARAGINE SYNTHETASE"/>
    <property type="match status" value="1"/>
</dbReference>
<proteinExistence type="inferred from homology"/>
<dbReference type="RefSeq" id="WP_220206335.1">
    <property type="nucleotide sequence ID" value="NZ_BNJK01000001.1"/>
</dbReference>
<dbReference type="CDD" id="cd01991">
    <property type="entry name" value="Asn_synthase_B_C"/>
    <property type="match status" value="1"/>
</dbReference>
<dbReference type="Pfam" id="PF00733">
    <property type="entry name" value="Asn_synthase"/>
    <property type="match status" value="1"/>
</dbReference>
<dbReference type="InterPro" id="IPR029055">
    <property type="entry name" value="Ntn_hydrolases_N"/>
</dbReference>
<keyword evidence="5 10" id="KW-0067">ATP-binding</keyword>
<feature type="active site" description="For GATase activity" evidence="9">
    <location>
        <position position="2"/>
    </location>
</feature>
<dbReference type="SUPFAM" id="SSF52402">
    <property type="entry name" value="Adenine nucleotide alpha hydrolases-like"/>
    <property type="match status" value="1"/>
</dbReference>
<evidence type="ECO:0000256" key="6">
    <source>
        <dbReference type="ARBA" id="ARBA00022888"/>
    </source>
</evidence>
<dbReference type="GO" id="GO:0006529">
    <property type="term" value="P:asparagine biosynthetic process"/>
    <property type="evidence" value="ECO:0007669"/>
    <property type="project" value="UniProtKB-KW"/>
</dbReference>
<dbReference type="NCBIfam" id="TIGR01536">
    <property type="entry name" value="asn_synth_AEB"/>
    <property type="match status" value="1"/>
</dbReference>
<protein>
    <recommendedName>
        <fullName evidence="3">asparagine synthase (glutamine-hydrolyzing)</fullName>
        <ecNumber evidence="3">6.3.5.4</ecNumber>
    </recommendedName>
</protein>
<dbReference type="GO" id="GO:0005524">
    <property type="term" value="F:ATP binding"/>
    <property type="evidence" value="ECO:0007669"/>
    <property type="project" value="UniProtKB-KW"/>
</dbReference>
<evidence type="ECO:0000256" key="10">
    <source>
        <dbReference type="PIRSR" id="PIRSR001589-2"/>
    </source>
</evidence>
<dbReference type="InterPro" id="IPR014729">
    <property type="entry name" value="Rossmann-like_a/b/a_fold"/>
</dbReference>
<evidence type="ECO:0000313" key="14">
    <source>
        <dbReference type="Proteomes" id="UP000597444"/>
    </source>
</evidence>
<dbReference type="PIRSF" id="PIRSF001589">
    <property type="entry name" value="Asn_synthetase_glu-h"/>
    <property type="match status" value="1"/>
</dbReference>
<keyword evidence="9" id="KW-0028">Amino-acid biosynthesis</keyword>
<dbReference type="InterPro" id="IPR001962">
    <property type="entry name" value="Asn_synthase"/>
</dbReference>
<evidence type="ECO:0000256" key="5">
    <source>
        <dbReference type="ARBA" id="ARBA00022840"/>
    </source>
</evidence>
<dbReference type="InterPro" id="IPR033738">
    <property type="entry name" value="AsnB_N"/>
</dbReference>
<comment type="catalytic activity">
    <reaction evidence="8">
        <text>L-aspartate + L-glutamine + ATP + H2O = L-asparagine + L-glutamate + AMP + diphosphate + H(+)</text>
        <dbReference type="Rhea" id="RHEA:12228"/>
        <dbReference type="ChEBI" id="CHEBI:15377"/>
        <dbReference type="ChEBI" id="CHEBI:15378"/>
        <dbReference type="ChEBI" id="CHEBI:29985"/>
        <dbReference type="ChEBI" id="CHEBI:29991"/>
        <dbReference type="ChEBI" id="CHEBI:30616"/>
        <dbReference type="ChEBI" id="CHEBI:33019"/>
        <dbReference type="ChEBI" id="CHEBI:58048"/>
        <dbReference type="ChEBI" id="CHEBI:58359"/>
        <dbReference type="ChEBI" id="CHEBI:456215"/>
        <dbReference type="EC" id="6.3.5.4"/>
    </reaction>
</comment>
<dbReference type="SUPFAM" id="SSF56235">
    <property type="entry name" value="N-terminal nucleophile aminohydrolases (Ntn hydrolases)"/>
    <property type="match status" value="1"/>
</dbReference>
<reference evidence="13" key="1">
    <citation type="submission" date="2020-10" db="EMBL/GenBank/DDBJ databases">
        <title>Taxonomic study of unclassified bacteria belonging to the class Ktedonobacteria.</title>
        <authorList>
            <person name="Yabe S."/>
            <person name="Wang C.M."/>
            <person name="Zheng Y."/>
            <person name="Sakai Y."/>
            <person name="Cavaletti L."/>
            <person name="Monciardini P."/>
            <person name="Donadio S."/>
        </authorList>
    </citation>
    <scope>NUCLEOTIDE SEQUENCE</scope>
    <source>
        <strain evidence="13">ID150040</strain>
    </source>
</reference>
<comment type="similarity">
    <text evidence="2">Belongs to the asparagine synthetase family.</text>
</comment>
<feature type="site" description="Important for beta-aspartyl-AMP intermediate formation" evidence="11">
    <location>
        <position position="372"/>
    </location>
</feature>
<dbReference type="Proteomes" id="UP000597444">
    <property type="component" value="Unassembled WGS sequence"/>
</dbReference>
<dbReference type="Gene3D" id="3.60.20.10">
    <property type="entry name" value="Glutamine Phosphoribosylpyrophosphate, subunit 1, domain 1"/>
    <property type="match status" value="1"/>
</dbReference>
<feature type="domain" description="Glutamine amidotransferase type-2" evidence="12">
    <location>
        <begin position="2"/>
        <end position="214"/>
    </location>
</feature>
<evidence type="ECO:0000256" key="9">
    <source>
        <dbReference type="PIRSR" id="PIRSR001589-1"/>
    </source>
</evidence>
<accession>A0A8J3IJI3</accession>
<dbReference type="PANTHER" id="PTHR43284">
    <property type="entry name" value="ASPARAGINE SYNTHETASE (GLUTAMINE-HYDROLYZING)"/>
    <property type="match status" value="1"/>
</dbReference>
<sequence>MCGICGLLQLDGSSFAAEPFLREMTAVQKHRGPDDEGYFCASGVGLGFCRLAIQDLTPAGHQPMSNEDGKVWLVFNGEVYNFRELVPVLEQAGHKFRSRSDSEVIIHAYEQWGKDCLAHFNGMFAFAIWDSRKRSIFIARDRLGVKPLYYWSDGSHFAFSSELKALLALPQVPRQLSMQALQSYLMYEYVPAPESIFADIQKLPAGHFLEVQLDGSAQGCHTLGWRPQPYWEVRFQEQARRSVDEYVEELKMLLKAAVARRLISDVPLGVFLSGGIDSSSVVALMSEVGTERPKTFSIGFEEKTFNELDYAQVVARHFDTDHHVEILRPDVYDLLQTVANFLDEPFADASALPTYLVSHTTRQHVTVALGGDAGDELFAGYDWYRAQKLASLSLDNLPDGIRQYVCALASHIPPSAQKKGFCNIIRRFLDGAGLPPQLQHLRWQTFWRSDELEQLLVHPPFQHFSSLDPRLLKLLAMSGSTRPLDQQQYVDIKRYLPDDILFKVDRMSMAVSLETRGPFLDYTLVEFAANLPPALRLRGITGKYLLKRAMQDMLPQQILHRRKLGFNIPYKNWLRHELRDLLQDALAPMRLKQQGIFHAPYVQSLVHEHLSGRQDHAHKLWQLLMFQLWAERYLSASPVSLLRNEIDSRAVNL</sequence>
<evidence type="ECO:0000256" key="1">
    <source>
        <dbReference type="ARBA" id="ARBA00005187"/>
    </source>
</evidence>
<keyword evidence="4 10" id="KW-0547">Nucleotide-binding</keyword>
<organism evidence="13 14">
    <name type="scientific">Reticulibacter mediterranei</name>
    <dbReference type="NCBI Taxonomy" id="2778369"/>
    <lineage>
        <taxon>Bacteria</taxon>
        <taxon>Bacillati</taxon>
        <taxon>Chloroflexota</taxon>
        <taxon>Ktedonobacteria</taxon>
        <taxon>Ktedonobacterales</taxon>
        <taxon>Reticulibacteraceae</taxon>
        <taxon>Reticulibacter</taxon>
    </lineage>
</organism>
<evidence type="ECO:0000256" key="7">
    <source>
        <dbReference type="ARBA" id="ARBA00022962"/>
    </source>
</evidence>
<evidence type="ECO:0000256" key="3">
    <source>
        <dbReference type="ARBA" id="ARBA00012737"/>
    </source>
</evidence>
<keyword evidence="14" id="KW-1185">Reference proteome</keyword>